<keyword evidence="10" id="KW-1185">Reference proteome</keyword>
<evidence type="ECO:0000256" key="4">
    <source>
        <dbReference type="ARBA" id="ARBA00022679"/>
    </source>
</evidence>
<evidence type="ECO:0000256" key="1">
    <source>
        <dbReference type="ARBA" id="ARBA00022490"/>
    </source>
</evidence>
<accession>A0A1X6X7Y6</accession>
<dbReference type="FunFam" id="3.30.950.10:FF:000002">
    <property type="entry name" value="Ribosomal RNA small subunit methyltransferase I"/>
    <property type="match status" value="1"/>
</dbReference>
<dbReference type="Gene3D" id="3.40.1010.10">
    <property type="entry name" value="Cobalt-precorrin-4 Transmethylase, Domain 1"/>
    <property type="match status" value="1"/>
</dbReference>
<evidence type="ECO:0000256" key="7">
    <source>
        <dbReference type="SAM" id="MobiDB-lite"/>
    </source>
</evidence>
<comment type="function">
    <text evidence="6">Catalyzes the 2'-O-methylation of the ribose of cytidine 1402 (C1402) in 16S rRNA.</text>
</comment>
<reference evidence="9 10" key="1">
    <citation type="submission" date="2017-02" db="EMBL/GenBank/DDBJ databases">
        <authorList>
            <person name="Peterson S.W."/>
        </authorList>
    </citation>
    <scope>NUCLEOTIDE SEQUENCE [LARGE SCALE GENOMIC DNA]</scope>
    <source>
        <strain evidence="9 10">CIP104813</strain>
    </source>
</reference>
<comment type="catalytic activity">
    <reaction evidence="6">
        <text>cytidine(1402) in 16S rRNA + S-adenosyl-L-methionine = 2'-O-methylcytidine(1402) in 16S rRNA + S-adenosyl-L-homocysteine + H(+)</text>
        <dbReference type="Rhea" id="RHEA:42924"/>
        <dbReference type="Rhea" id="RHEA-COMP:10285"/>
        <dbReference type="Rhea" id="RHEA-COMP:10286"/>
        <dbReference type="ChEBI" id="CHEBI:15378"/>
        <dbReference type="ChEBI" id="CHEBI:57856"/>
        <dbReference type="ChEBI" id="CHEBI:59789"/>
        <dbReference type="ChEBI" id="CHEBI:74495"/>
        <dbReference type="ChEBI" id="CHEBI:82748"/>
        <dbReference type="EC" id="2.1.1.198"/>
    </reaction>
</comment>
<evidence type="ECO:0000256" key="6">
    <source>
        <dbReference type="HAMAP-Rule" id="MF_01877"/>
    </source>
</evidence>
<dbReference type="HAMAP" id="MF_01877">
    <property type="entry name" value="16SrRNA_methyltr_I"/>
    <property type="match status" value="1"/>
</dbReference>
<dbReference type="InterPro" id="IPR000878">
    <property type="entry name" value="4pyrrol_Mease"/>
</dbReference>
<keyword evidence="2 6" id="KW-0698">rRNA processing</keyword>
<organism evidence="9 10">
    <name type="scientific">Brachybacterium nesterenkovii</name>
    <dbReference type="NCBI Taxonomy" id="47847"/>
    <lineage>
        <taxon>Bacteria</taxon>
        <taxon>Bacillati</taxon>
        <taxon>Actinomycetota</taxon>
        <taxon>Actinomycetes</taxon>
        <taxon>Micrococcales</taxon>
        <taxon>Dermabacteraceae</taxon>
        <taxon>Brachybacterium</taxon>
    </lineage>
</organism>
<dbReference type="RefSeq" id="WP_234992459.1">
    <property type="nucleotide sequence ID" value="NZ_FWFG01000109.1"/>
</dbReference>
<dbReference type="GO" id="GO:0070677">
    <property type="term" value="F:rRNA (cytosine-2'-O-)-methyltransferase activity"/>
    <property type="evidence" value="ECO:0007669"/>
    <property type="project" value="UniProtKB-UniRule"/>
</dbReference>
<keyword evidence="3 6" id="KW-0489">Methyltransferase</keyword>
<evidence type="ECO:0000259" key="8">
    <source>
        <dbReference type="Pfam" id="PF00590"/>
    </source>
</evidence>
<dbReference type="GO" id="GO:0005737">
    <property type="term" value="C:cytoplasm"/>
    <property type="evidence" value="ECO:0007669"/>
    <property type="project" value="UniProtKB-SubCell"/>
</dbReference>
<dbReference type="EC" id="2.1.1.198" evidence="6"/>
<evidence type="ECO:0000256" key="2">
    <source>
        <dbReference type="ARBA" id="ARBA00022552"/>
    </source>
</evidence>
<feature type="domain" description="Tetrapyrrole methylase" evidence="8">
    <location>
        <begin position="21"/>
        <end position="223"/>
    </location>
</feature>
<evidence type="ECO:0000313" key="10">
    <source>
        <dbReference type="Proteomes" id="UP000195981"/>
    </source>
</evidence>
<dbReference type="AlphaFoldDB" id="A0A1X6X7Y6"/>
<dbReference type="Pfam" id="PF00590">
    <property type="entry name" value="TP_methylase"/>
    <property type="match status" value="1"/>
</dbReference>
<dbReference type="InterPro" id="IPR008189">
    <property type="entry name" value="rRNA_ssu_MeTfrase_I"/>
</dbReference>
<name>A0A1X6X7Y6_9MICO</name>
<comment type="similarity">
    <text evidence="6">Belongs to the methyltransferase superfamily. RsmI family.</text>
</comment>
<dbReference type="FunFam" id="3.40.1010.10:FF:000007">
    <property type="entry name" value="Ribosomal RNA small subunit methyltransferase I"/>
    <property type="match status" value="1"/>
</dbReference>
<dbReference type="CDD" id="cd11648">
    <property type="entry name" value="RsmI"/>
    <property type="match status" value="1"/>
</dbReference>
<comment type="subcellular location">
    <subcellularLocation>
        <location evidence="6">Cytoplasm</location>
    </subcellularLocation>
</comment>
<keyword evidence="4 6" id="KW-0808">Transferase</keyword>
<dbReference type="Proteomes" id="UP000195981">
    <property type="component" value="Unassembled WGS sequence"/>
</dbReference>
<evidence type="ECO:0000256" key="5">
    <source>
        <dbReference type="ARBA" id="ARBA00022691"/>
    </source>
</evidence>
<keyword evidence="5 6" id="KW-0949">S-adenosyl-L-methionine</keyword>
<sequence length="293" mass="31115">MSDEQTPRPGEPVPIPRPGELTLAATPIGNPLDAPVRLVRVLEAADVIAAEDTRRLGRLARDLGASITAQVIAYHEHTEAERTPWLMDALRDGRRVVLVTDAGMPVVSDPGYRAVRAAIDADLPVTVIPGPSAVLTALAASGLPPDRFAFEGFAPRTPGRRAALFAALAADERTLVFFESPRRTAATLAAMAEGFGAQRPAAVARELTKTHEEVRRGTLGELAAWAREREVLGEIVIVVGGSRTVEADAADLVGEVLERTAAGERMKDAARAVAAAHEGVTGRELYALALEHR</sequence>
<evidence type="ECO:0000256" key="3">
    <source>
        <dbReference type="ARBA" id="ARBA00022603"/>
    </source>
</evidence>
<protein>
    <recommendedName>
        <fullName evidence="6">Ribosomal RNA small subunit methyltransferase I</fullName>
        <ecNumber evidence="6">2.1.1.198</ecNumber>
    </recommendedName>
    <alternativeName>
        <fullName evidence="6">16S rRNA 2'-O-ribose C1402 methyltransferase</fullName>
    </alternativeName>
    <alternativeName>
        <fullName evidence="6">rRNA (cytidine-2'-O-)-methyltransferase RsmI</fullName>
    </alternativeName>
</protein>
<gene>
    <name evidence="6" type="primary">rsmI</name>
    <name evidence="9" type="ORF">FM110_12625</name>
</gene>
<dbReference type="Gene3D" id="3.30.950.10">
    <property type="entry name" value="Methyltransferase, Cobalt-precorrin-4 Transmethylase, Domain 2"/>
    <property type="match status" value="1"/>
</dbReference>
<dbReference type="InterPro" id="IPR014776">
    <property type="entry name" value="4pyrrole_Mease_sub2"/>
</dbReference>
<proteinExistence type="inferred from homology"/>
<dbReference type="PANTHER" id="PTHR46111:SF1">
    <property type="entry name" value="RIBOSOMAL RNA SMALL SUBUNIT METHYLTRANSFERASE I"/>
    <property type="match status" value="1"/>
</dbReference>
<keyword evidence="1 6" id="KW-0963">Cytoplasm</keyword>
<dbReference type="PANTHER" id="PTHR46111">
    <property type="entry name" value="RIBOSOMAL RNA SMALL SUBUNIT METHYLTRANSFERASE I"/>
    <property type="match status" value="1"/>
</dbReference>
<evidence type="ECO:0000313" key="9">
    <source>
        <dbReference type="EMBL" id="SLM95351.1"/>
    </source>
</evidence>
<dbReference type="EMBL" id="FWFG01000109">
    <property type="protein sequence ID" value="SLM95351.1"/>
    <property type="molecule type" value="Genomic_DNA"/>
</dbReference>
<feature type="region of interest" description="Disordered" evidence="7">
    <location>
        <begin position="1"/>
        <end position="20"/>
    </location>
</feature>
<dbReference type="SUPFAM" id="SSF53790">
    <property type="entry name" value="Tetrapyrrole methylase"/>
    <property type="match status" value="1"/>
</dbReference>
<dbReference type="PIRSF" id="PIRSF005917">
    <property type="entry name" value="MTase_YraL"/>
    <property type="match status" value="1"/>
</dbReference>
<dbReference type="NCBIfam" id="TIGR00096">
    <property type="entry name" value="16S rRNA (cytidine(1402)-2'-O)-methyltransferase"/>
    <property type="match status" value="1"/>
</dbReference>
<dbReference type="InterPro" id="IPR035996">
    <property type="entry name" value="4pyrrol_Methylase_sf"/>
</dbReference>
<dbReference type="InterPro" id="IPR014777">
    <property type="entry name" value="4pyrrole_Mease_sub1"/>
</dbReference>